<keyword evidence="5" id="KW-1185">Reference proteome</keyword>
<dbReference type="EMBL" id="KZ380773">
    <property type="protein sequence ID" value="PIO56204.1"/>
    <property type="molecule type" value="Genomic_DNA"/>
</dbReference>
<dbReference type="OrthoDB" id="5858279at2759"/>
<name>A0A2G9TE17_TELCI</name>
<dbReference type="InterPro" id="IPR011705">
    <property type="entry name" value="BACK"/>
</dbReference>
<keyword evidence="2" id="KW-0677">Repeat</keyword>
<evidence type="ECO:0000259" key="3">
    <source>
        <dbReference type="SMART" id="SM00875"/>
    </source>
</evidence>
<dbReference type="Pfam" id="PF07707">
    <property type="entry name" value="BACK"/>
    <property type="match status" value="1"/>
</dbReference>
<keyword evidence="1" id="KW-0880">Kelch repeat</keyword>
<accession>A0A2G9TE17</accession>
<gene>
    <name evidence="4" type="ORF">TELCIR_22401</name>
</gene>
<reference evidence="4 5" key="1">
    <citation type="submission" date="2015-09" db="EMBL/GenBank/DDBJ databases">
        <title>Draft genome of the parasitic nematode Teladorsagia circumcincta isolate WARC Sus (inbred).</title>
        <authorList>
            <person name="Mitreva M."/>
        </authorList>
    </citation>
    <scope>NUCLEOTIDE SEQUENCE [LARGE SCALE GENOMIC DNA]</scope>
    <source>
        <strain evidence="4 5">S</strain>
    </source>
</reference>
<protein>
    <submittedName>
        <fullName evidence="4">BTB And Kelch</fullName>
    </submittedName>
</protein>
<dbReference type="Proteomes" id="UP000230423">
    <property type="component" value="Unassembled WGS sequence"/>
</dbReference>
<dbReference type="AlphaFoldDB" id="A0A2G9TE17"/>
<dbReference type="PANTHER" id="PTHR24412:SF441">
    <property type="entry name" value="KELCH-LIKE PROTEIN 28"/>
    <property type="match status" value="1"/>
</dbReference>
<feature type="domain" description="BACK" evidence="3">
    <location>
        <begin position="2"/>
        <end position="72"/>
    </location>
</feature>
<dbReference type="PANTHER" id="PTHR24412">
    <property type="entry name" value="KELCH PROTEIN"/>
    <property type="match status" value="1"/>
</dbReference>
<evidence type="ECO:0000256" key="1">
    <source>
        <dbReference type="ARBA" id="ARBA00022441"/>
    </source>
</evidence>
<feature type="non-terminal residue" evidence="4">
    <location>
        <position position="77"/>
    </location>
</feature>
<dbReference type="Gene3D" id="1.25.40.420">
    <property type="match status" value="1"/>
</dbReference>
<organism evidence="4 5">
    <name type="scientific">Teladorsagia circumcincta</name>
    <name type="common">Brown stomach worm</name>
    <name type="synonym">Ostertagia circumcincta</name>
    <dbReference type="NCBI Taxonomy" id="45464"/>
    <lineage>
        <taxon>Eukaryota</taxon>
        <taxon>Metazoa</taxon>
        <taxon>Ecdysozoa</taxon>
        <taxon>Nematoda</taxon>
        <taxon>Chromadorea</taxon>
        <taxon>Rhabditida</taxon>
        <taxon>Rhabditina</taxon>
        <taxon>Rhabditomorpha</taxon>
        <taxon>Strongyloidea</taxon>
        <taxon>Trichostrongylidae</taxon>
        <taxon>Teladorsagia</taxon>
    </lineage>
</organism>
<sequence>LLIESEELLTMDESSFIQLISDDRLTTEGEEAVFEAAINWVKYDLSRKPSLPKVLAAVRLPLISQEFLLDRAYQEPL</sequence>
<dbReference type="SMART" id="SM00875">
    <property type="entry name" value="BACK"/>
    <property type="match status" value="1"/>
</dbReference>
<proteinExistence type="predicted"/>
<evidence type="ECO:0000313" key="4">
    <source>
        <dbReference type="EMBL" id="PIO56204.1"/>
    </source>
</evidence>
<evidence type="ECO:0000313" key="5">
    <source>
        <dbReference type="Proteomes" id="UP000230423"/>
    </source>
</evidence>
<evidence type="ECO:0000256" key="2">
    <source>
        <dbReference type="ARBA" id="ARBA00022737"/>
    </source>
</evidence>
<feature type="non-terminal residue" evidence="4">
    <location>
        <position position="1"/>
    </location>
</feature>